<dbReference type="OrthoDB" id="9816054at2"/>
<evidence type="ECO:0000313" key="1">
    <source>
        <dbReference type="EMBL" id="SDY72750.1"/>
    </source>
</evidence>
<gene>
    <name evidence="1" type="ORF">SAMN05660462_00738</name>
</gene>
<organism evidence="1 2">
    <name type="scientific">Proteiniborus ethanoligenes</name>
    <dbReference type="NCBI Taxonomy" id="415015"/>
    <lineage>
        <taxon>Bacteria</taxon>
        <taxon>Bacillati</taxon>
        <taxon>Bacillota</taxon>
        <taxon>Clostridia</taxon>
        <taxon>Eubacteriales</taxon>
        <taxon>Proteiniborus</taxon>
    </lineage>
</organism>
<keyword evidence="2" id="KW-1185">Reference proteome</keyword>
<reference evidence="1 2" key="1">
    <citation type="submission" date="2016-10" db="EMBL/GenBank/DDBJ databases">
        <authorList>
            <person name="de Groot N.N."/>
        </authorList>
    </citation>
    <scope>NUCLEOTIDE SEQUENCE [LARGE SCALE GENOMIC DNA]</scope>
    <source>
        <strain evidence="1 2">DSM 21650</strain>
    </source>
</reference>
<protein>
    <submittedName>
        <fullName evidence="1">Uncharacterized protein</fullName>
    </submittedName>
</protein>
<dbReference type="AlphaFoldDB" id="A0A1H3M7Q4"/>
<sequence>MSKLFMYGTSLEGIEQLAVECNQSLLPTVEFLDIPDMRPTTIYFINRVRASMVMVPNFQPRRSGIVINNYFNCQGGGKDCNCNVLNVNNRWNKYGYIG</sequence>
<accession>A0A1H3M7Q4</accession>
<evidence type="ECO:0000313" key="2">
    <source>
        <dbReference type="Proteomes" id="UP000198625"/>
    </source>
</evidence>
<proteinExistence type="predicted"/>
<dbReference type="EMBL" id="FNQE01000006">
    <property type="protein sequence ID" value="SDY72750.1"/>
    <property type="molecule type" value="Genomic_DNA"/>
</dbReference>
<name>A0A1H3M7Q4_9FIRM</name>
<dbReference type="Proteomes" id="UP000198625">
    <property type="component" value="Unassembled WGS sequence"/>
</dbReference>